<comment type="caution">
    <text evidence="2">The sequence shown here is derived from an EMBL/GenBank/DDBJ whole genome shotgun (WGS) entry which is preliminary data.</text>
</comment>
<dbReference type="AlphaFoldDB" id="A0A395J466"/>
<evidence type="ECO:0000313" key="2">
    <source>
        <dbReference type="EMBL" id="RAL67141.1"/>
    </source>
</evidence>
<gene>
    <name evidence="2" type="ORF">DID88_007919</name>
</gene>
<protein>
    <recommendedName>
        <fullName evidence="1">SET domain-containing protein</fullName>
    </recommendedName>
</protein>
<evidence type="ECO:0000313" key="3">
    <source>
        <dbReference type="Proteomes" id="UP000249056"/>
    </source>
</evidence>
<dbReference type="CDD" id="cd20071">
    <property type="entry name" value="SET_SMYD"/>
    <property type="match status" value="1"/>
</dbReference>
<reference evidence="2 3" key="1">
    <citation type="submission" date="2018-06" db="EMBL/GenBank/DDBJ databases">
        <title>Genome Sequence of the Brown Rot Fungal Pathogen Monilinia fructigena.</title>
        <authorList>
            <person name="Landi L."/>
            <person name="De Miccolis Angelini R.M."/>
            <person name="Pollastro S."/>
            <person name="Abate D."/>
            <person name="Faretra F."/>
            <person name="Romanazzi G."/>
        </authorList>
    </citation>
    <scope>NUCLEOTIDE SEQUENCE [LARGE SCALE GENOMIC DNA]</scope>
    <source>
        <strain evidence="2 3">Mfrg269</strain>
    </source>
</reference>
<keyword evidence="3" id="KW-1185">Reference proteome</keyword>
<proteinExistence type="predicted"/>
<name>A0A395J466_9HELO</name>
<dbReference type="Pfam" id="PF00856">
    <property type="entry name" value="SET"/>
    <property type="match status" value="1"/>
</dbReference>
<dbReference type="SUPFAM" id="SSF82199">
    <property type="entry name" value="SET domain"/>
    <property type="match status" value="1"/>
</dbReference>
<dbReference type="Proteomes" id="UP000249056">
    <property type="component" value="Unassembled WGS sequence"/>
</dbReference>
<organism evidence="2 3">
    <name type="scientific">Monilinia fructigena</name>
    <dbReference type="NCBI Taxonomy" id="38457"/>
    <lineage>
        <taxon>Eukaryota</taxon>
        <taxon>Fungi</taxon>
        <taxon>Dikarya</taxon>
        <taxon>Ascomycota</taxon>
        <taxon>Pezizomycotina</taxon>
        <taxon>Leotiomycetes</taxon>
        <taxon>Helotiales</taxon>
        <taxon>Sclerotiniaceae</taxon>
        <taxon>Monilinia</taxon>
    </lineage>
</organism>
<sequence>MHETFDLFIAIQLQRDIAQERLLVHYLCNQKELSEKHFLSRYFGQHGNNACCVQTVAAAATGPSAVSATVEAKPEGEAKATVMASAAVVDASDLVFAIEGGSVAGAALTSGLVISGESNEFSGKIDSKDFEQLRNNESIDNDTTHPVLPAATLNEKIFNDVLMQIWDSNNYAAGSQEDFIYANGSKINHACVSNCMMAFTPAPESYVSIRTKRDLVQGEEITVNYGCEGPFQYRQEKFVKEFKFLCRCNACIDKLNVLRTDHAYRSEHKSFLATETTLTTVLGIETSVEAAESKEIREWAAKIEKYATGEEREVVQFVQILDLRRSSEFETNTILQTSACAKLVRDGLDEILAGR</sequence>
<dbReference type="PANTHER" id="PTHR12197">
    <property type="entry name" value="HISTONE-LYSINE N-METHYLTRANSFERASE SMYD"/>
    <property type="match status" value="1"/>
</dbReference>
<feature type="domain" description="SET" evidence="1">
    <location>
        <begin position="128"/>
        <end position="226"/>
    </location>
</feature>
<evidence type="ECO:0000259" key="1">
    <source>
        <dbReference type="PROSITE" id="PS50280"/>
    </source>
</evidence>
<dbReference type="PROSITE" id="PS50280">
    <property type="entry name" value="SET"/>
    <property type="match status" value="1"/>
</dbReference>
<dbReference type="EMBL" id="QKRW01000004">
    <property type="protein sequence ID" value="RAL67141.1"/>
    <property type="molecule type" value="Genomic_DNA"/>
</dbReference>
<dbReference type="InterPro" id="IPR046341">
    <property type="entry name" value="SET_dom_sf"/>
</dbReference>
<dbReference type="OrthoDB" id="3538825at2759"/>
<dbReference type="Gene3D" id="2.170.270.10">
    <property type="entry name" value="SET domain"/>
    <property type="match status" value="1"/>
</dbReference>
<dbReference type="InterPro" id="IPR001214">
    <property type="entry name" value="SET_dom"/>
</dbReference>
<dbReference type="InterPro" id="IPR050869">
    <property type="entry name" value="H3K4_H4K5_MeTrfase"/>
</dbReference>
<accession>A0A395J466</accession>